<feature type="region of interest" description="Disordered" evidence="1">
    <location>
        <begin position="60"/>
        <end position="92"/>
    </location>
</feature>
<dbReference type="AlphaFoldDB" id="A0A7J7NHQ2"/>
<dbReference type="EMBL" id="JACGCM010000779">
    <property type="protein sequence ID" value="KAF6166759.1"/>
    <property type="molecule type" value="Genomic_DNA"/>
</dbReference>
<keyword evidence="3" id="KW-1185">Reference proteome</keyword>
<accession>A0A7J7NHQ2</accession>
<organism evidence="2 3">
    <name type="scientific">Kingdonia uniflora</name>
    <dbReference type="NCBI Taxonomy" id="39325"/>
    <lineage>
        <taxon>Eukaryota</taxon>
        <taxon>Viridiplantae</taxon>
        <taxon>Streptophyta</taxon>
        <taxon>Embryophyta</taxon>
        <taxon>Tracheophyta</taxon>
        <taxon>Spermatophyta</taxon>
        <taxon>Magnoliopsida</taxon>
        <taxon>Ranunculales</taxon>
        <taxon>Circaeasteraceae</taxon>
        <taxon>Kingdonia</taxon>
    </lineage>
</organism>
<dbReference type="Proteomes" id="UP000541444">
    <property type="component" value="Unassembled WGS sequence"/>
</dbReference>
<reference evidence="2 3" key="1">
    <citation type="journal article" date="2020" name="IScience">
        <title>Genome Sequencing of the Endangered Kingdonia uniflora (Circaeasteraceae, Ranunculales) Reveals Potential Mechanisms of Evolutionary Specialization.</title>
        <authorList>
            <person name="Sun Y."/>
            <person name="Deng T."/>
            <person name="Zhang A."/>
            <person name="Moore M.J."/>
            <person name="Landis J.B."/>
            <person name="Lin N."/>
            <person name="Zhang H."/>
            <person name="Zhang X."/>
            <person name="Huang J."/>
            <person name="Zhang X."/>
            <person name="Sun H."/>
            <person name="Wang H."/>
        </authorList>
    </citation>
    <scope>NUCLEOTIDE SEQUENCE [LARGE SCALE GENOMIC DNA]</scope>
    <source>
        <strain evidence="2">TB1705</strain>
        <tissue evidence="2">Leaf</tissue>
    </source>
</reference>
<evidence type="ECO:0000256" key="1">
    <source>
        <dbReference type="SAM" id="MobiDB-lite"/>
    </source>
</evidence>
<evidence type="ECO:0000313" key="2">
    <source>
        <dbReference type="EMBL" id="KAF6166759.1"/>
    </source>
</evidence>
<evidence type="ECO:0000313" key="3">
    <source>
        <dbReference type="Proteomes" id="UP000541444"/>
    </source>
</evidence>
<sequence>MPNYHDLDEICGKSTVTGQYARSVKDLKSKELSDANITQVQDSSNDTVVEDYSPLVNNEIEKTKKKKKRKLPKTSSTAEDRKKKGKGVLVKA</sequence>
<protein>
    <submittedName>
        <fullName evidence="2">Uncharacterized protein</fullName>
    </submittedName>
</protein>
<name>A0A7J7NHQ2_9MAGN</name>
<comment type="caution">
    <text evidence="2">The sequence shown here is derived from an EMBL/GenBank/DDBJ whole genome shotgun (WGS) entry which is preliminary data.</text>
</comment>
<feature type="compositionally biased region" description="Basic residues" evidence="1">
    <location>
        <begin position="63"/>
        <end position="72"/>
    </location>
</feature>
<gene>
    <name evidence="2" type="ORF">GIB67_005635</name>
</gene>
<proteinExistence type="predicted"/>